<evidence type="ECO:0000313" key="4">
    <source>
        <dbReference type="Proteomes" id="UP000527315"/>
    </source>
</evidence>
<protein>
    <submittedName>
        <fullName evidence="3">Redox-regulated ATPase YchF</fullName>
    </submittedName>
</protein>
<dbReference type="PRINTS" id="PR00326">
    <property type="entry name" value="GTP1OBG"/>
</dbReference>
<reference evidence="4" key="1">
    <citation type="journal article" date="2020" name="bioRxiv">
        <title>A rank-normalized archaeal taxonomy based on genome phylogeny resolves widespread incomplete and uneven classifications.</title>
        <authorList>
            <person name="Rinke C."/>
            <person name="Chuvochina M."/>
            <person name="Mussig A.J."/>
            <person name="Chaumeil P.-A."/>
            <person name="Waite D.W."/>
            <person name="Whitman W.B."/>
            <person name="Parks D.H."/>
            <person name="Hugenholtz P."/>
        </authorList>
    </citation>
    <scope>NUCLEOTIDE SEQUENCE [LARGE SCALE GENOMIC DNA]</scope>
</reference>
<evidence type="ECO:0000259" key="2">
    <source>
        <dbReference type="PROSITE" id="PS51710"/>
    </source>
</evidence>
<dbReference type="InterPro" id="IPR031167">
    <property type="entry name" value="G_OBG"/>
</dbReference>
<gene>
    <name evidence="3" type="ORF">HA227_00870</name>
</gene>
<feature type="domain" description="OBG-type G" evidence="2">
    <location>
        <begin position="1"/>
        <end position="271"/>
    </location>
</feature>
<dbReference type="InterPro" id="IPR013646">
    <property type="entry name" value="YGR210-like_G4"/>
</dbReference>
<dbReference type="Gene3D" id="3.10.20.30">
    <property type="match status" value="1"/>
</dbReference>
<comment type="caution">
    <text evidence="3">The sequence shown here is derived from an EMBL/GenBank/DDBJ whole genome shotgun (WGS) entry which is preliminary data.</text>
</comment>
<dbReference type="SUPFAM" id="SSF81271">
    <property type="entry name" value="TGS-like"/>
    <property type="match status" value="1"/>
</dbReference>
<dbReference type="InterPro" id="IPR027417">
    <property type="entry name" value="P-loop_NTPase"/>
</dbReference>
<dbReference type="InterPro" id="IPR006073">
    <property type="entry name" value="GTP-bd"/>
</dbReference>
<dbReference type="Pfam" id="PF02824">
    <property type="entry name" value="TGS"/>
    <property type="match status" value="1"/>
</dbReference>
<dbReference type="PROSITE" id="PS51710">
    <property type="entry name" value="G_OBG"/>
    <property type="match status" value="1"/>
</dbReference>
<dbReference type="Pfam" id="PF01926">
    <property type="entry name" value="MMR_HSR1"/>
    <property type="match status" value="1"/>
</dbReference>
<dbReference type="InterPro" id="IPR004095">
    <property type="entry name" value="TGS"/>
</dbReference>
<dbReference type="EMBL" id="DUFJ01000022">
    <property type="protein sequence ID" value="HIH32780.1"/>
    <property type="molecule type" value="Genomic_DNA"/>
</dbReference>
<keyword evidence="1" id="KW-0547">Nucleotide-binding</keyword>
<dbReference type="PANTHER" id="PTHR23305">
    <property type="entry name" value="OBG GTPASE FAMILY"/>
    <property type="match status" value="1"/>
</dbReference>
<dbReference type="CDD" id="cd01899">
    <property type="entry name" value="Ygr210"/>
    <property type="match status" value="1"/>
</dbReference>
<evidence type="ECO:0000313" key="3">
    <source>
        <dbReference type="EMBL" id="HIH32780.1"/>
    </source>
</evidence>
<dbReference type="Gene3D" id="3.40.50.300">
    <property type="entry name" value="P-loop containing nucleotide triphosphate hydrolases"/>
    <property type="match status" value="1"/>
</dbReference>
<dbReference type="NCBIfam" id="NF007171">
    <property type="entry name" value="PRK09602.1"/>
    <property type="match status" value="1"/>
</dbReference>
<dbReference type="GO" id="GO:0005525">
    <property type="term" value="F:GTP binding"/>
    <property type="evidence" value="ECO:0007669"/>
    <property type="project" value="InterPro"/>
</dbReference>
<dbReference type="AlphaFoldDB" id="A0A7J4KU32"/>
<dbReference type="PANTHER" id="PTHR23305:SF1">
    <property type="entry name" value="OBG-TYPE G DOMAIN-CONTAINING PROTEIN"/>
    <property type="match status" value="1"/>
</dbReference>
<organism evidence="3 4">
    <name type="scientific">Candidatus Iainarchaeum sp</name>
    <dbReference type="NCBI Taxonomy" id="3101447"/>
    <lineage>
        <taxon>Archaea</taxon>
        <taxon>Candidatus Iainarchaeota</taxon>
        <taxon>Candidatus Iainarchaeia</taxon>
        <taxon>Candidatus Iainarchaeales</taxon>
        <taxon>Candidatus Iainarchaeaceae</taxon>
        <taxon>Candidatus Iainarchaeum</taxon>
    </lineage>
</organism>
<evidence type="ECO:0000256" key="1">
    <source>
        <dbReference type="ARBA" id="ARBA00022741"/>
    </source>
</evidence>
<dbReference type="SUPFAM" id="SSF52540">
    <property type="entry name" value="P-loop containing nucleoside triphosphate hydrolases"/>
    <property type="match status" value="1"/>
</dbReference>
<dbReference type="Pfam" id="PF08438">
    <property type="entry name" value="YGR210-like_G4"/>
    <property type="match status" value="1"/>
</dbReference>
<name>A0A7J4KU32_9ARCH</name>
<dbReference type="Gene3D" id="1.10.8.470">
    <property type="match status" value="1"/>
</dbReference>
<dbReference type="InterPro" id="IPR012675">
    <property type="entry name" value="Beta-grasp_dom_sf"/>
</dbReference>
<sequence length="397" mass="43938">MQIGIVGKPSSGKSSFFSAATLIDVAIANYPFTTIEPNKGIGFVRVECIDKDFGVKCNPRTGYCENGTRYVPVELIDVAGLVPGAHEGKGRGNQFLSDLAQADVLVHVVDASGSINAEGEPVALGSYNPSNDVKFLEEEIDEWFFGVLEKNWRKFYKTPVESKLKLLELMSQNLSGIGANSTKIETALHKAGLEEKKLELWNESEKREFAKQLRIASKPIVIAANKSDLPNSTANIERMKKEFPHLLIIACSAISELALKKAAKEKKIRYLPGSKAFEVLAELDEKQKKGLEYIQKSVLEKFANTGIQEVLEKAVFELLQCVAVFPAGTKKLADQFGNILTDCYIMPKGSTVLDFAFKLHTDFGNNFIRAIDVKTKQMVGKDHLLKNRDAIEIIHRA</sequence>
<proteinExistence type="predicted"/>
<accession>A0A7J4KU32</accession>
<dbReference type="InterPro" id="IPR012676">
    <property type="entry name" value="TGS-like"/>
</dbReference>
<dbReference type="Proteomes" id="UP000527315">
    <property type="component" value="Unassembled WGS sequence"/>
</dbReference>
<dbReference type="GO" id="GO:0005737">
    <property type="term" value="C:cytoplasm"/>
    <property type="evidence" value="ECO:0007669"/>
    <property type="project" value="TreeGrafter"/>
</dbReference>
<dbReference type="GO" id="GO:0016887">
    <property type="term" value="F:ATP hydrolysis activity"/>
    <property type="evidence" value="ECO:0007669"/>
    <property type="project" value="TreeGrafter"/>
</dbReference>